<dbReference type="KEGG" id="mpi:Mpet_0292"/>
<dbReference type="OrthoDB" id="374495at2157"/>
<reference evidence="1 2" key="1">
    <citation type="journal article" date="2010" name="Stand. Genomic Sci.">
        <title>Complete genome sequence of Methanoplanus petrolearius type strain (SEBR 4847).</title>
        <authorList>
            <person name="Brambilla E."/>
            <person name="Djao O.D."/>
            <person name="Daligault H."/>
            <person name="Lapidus A."/>
            <person name="Lucas S."/>
            <person name="Hammon N."/>
            <person name="Nolan M."/>
            <person name="Tice H."/>
            <person name="Cheng J.F."/>
            <person name="Han C."/>
            <person name="Tapia R."/>
            <person name="Goodwin L."/>
            <person name="Pitluck S."/>
            <person name="Liolios K."/>
            <person name="Ivanova N."/>
            <person name="Mavromatis K."/>
            <person name="Mikhailova N."/>
            <person name="Pati A."/>
            <person name="Chen A."/>
            <person name="Palaniappan K."/>
            <person name="Land M."/>
            <person name="Hauser L."/>
            <person name="Chang Y.J."/>
            <person name="Jeffries C.D."/>
            <person name="Rohde M."/>
            <person name="Spring S."/>
            <person name="Sikorski J."/>
            <person name="Goker M."/>
            <person name="Woyke T."/>
            <person name="Bristow J."/>
            <person name="Eisen J.A."/>
            <person name="Markowitz V."/>
            <person name="Hugenholtz P."/>
            <person name="Kyrpides N.C."/>
            <person name="Klenk H.P."/>
        </authorList>
    </citation>
    <scope>NUCLEOTIDE SEQUENCE [LARGE SCALE GENOMIC DNA]</scope>
    <source>
        <strain evidence="2">DSM 11571 / OCM 486 / SEBR 4847</strain>
    </source>
</reference>
<proteinExistence type="predicted"/>
<keyword evidence="2" id="KW-1185">Reference proteome</keyword>
<dbReference type="RefSeq" id="WP_013328248.1">
    <property type="nucleotide sequence ID" value="NC_014507.1"/>
</dbReference>
<name>E1RFC1_METP4</name>
<dbReference type="EMBL" id="CP002117">
    <property type="protein sequence ID" value="ADN35069.1"/>
    <property type="molecule type" value="Genomic_DNA"/>
</dbReference>
<gene>
    <name evidence="1" type="ordered locus">Mpet_0292</name>
</gene>
<protein>
    <submittedName>
        <fullName evidence="1">Uncharacterized protein</fullName>
    </submittedName>
</protein>
<dbReference type="GeneID" id="58788790"/>
<accession>E1RFC1</accession>
<sequence>MSHSGGRSSIGGVRDLSRISPVLLELAGLKSKTESSLETGNKQVYGGVRM</sequence>
<dbReference type="HOGENOM" id="CLU_3113105_0_0_2"/>
<dbReference type="STRING" id="679926.Mpet_0292"/>
<dbReference type="Proteomes" id="UP000006565">
    <property type="component" value="Chromosome"/>
</dbReference>
<dbReference type="AlphaFoldDB" id="E1RFC1"/>
<organism evidence="1 2">
    <name type="scientific">Methanolacinia petrolearia (strain DSM 11571 / OCM 486 / SEBR 4847)</name>
    <name type="common">Methanoplanus petrolearius</name>
    <dbReference type="NCBI Taxonomy" id="679926"/>
    <lineage>
        <taxon>Archaea</taxon>
        <taxon>Methanobacteriati</taxon>
        <taxon>Methanobacteriota</taxon>
        <taxon>Stenosarchaea group</taxon>
        <taxon>Methanomicrobia</taxon>
        <taxon>Methanomicrobiales</taxon>
        <taxon>Methanomicrobiaceae</taxon>
        <taxon>Methanolacinia</taxon>
    </lineage>
</organism>
<evidence type="ECO:0000313" key="1">
    <source>
        <dbReference type="EMBL" id="ADN35069.1"/>
    </source>
</evidence>
<evidence type="ECO:0000313" key="2">
    <source>
        <dbReference type="Proteomes" id="UP000006565"/>
    </source>
</evidence>